<evidence type="ECO:0000256" key="2">
    <source>
        <dbReference type="ARBA" id="ARBA00005830"/>
    </source>
</evidence>
<evidence type="ECO:0000313" key="11">
    <source>
        <dbReference type="Proteomes" id="UP000095038"/>
    </source>
</evidence>
<dbReference type="PANTHER" id="PTHR20883:SF45">
    <property type="entry name" value="PHYTANOYL-COA DIOXYGENASE FAMILY PROTEIN"/>
    <property type="match status" value="1"/>
</dbReference>
<dbReference type="EMBL" id="KV454483">
    <property type="protein sequence ID" value="ODV59999.1"/>
    <property type="molecule type" value="Genomic_DNA"/>
</dbReference>
<keyword evidence="7" id="KW-0408">Iron</keyword>
<dbReference type="Proteomes" id="UP000095038">
    <property type="component" value="Unassembled WGS sequence"/>
</dbReference>
<dbReference type="InterPro" id="IPR008775">
    <property type="entry name" value="Phytyl_CoA_dOase-like"/>
</dbReference>
<evidence type="ECO:0000256" key="6">
    <source>
        <dbReference type="ARBA" id="ARBA00023002"/>
    </source>
</evidence>
<protein>
    <submittedName>
        <fullName evidence="10">Phytanoyl-dioxygenase family protein</fullName>
    </submittedName>
</protein>
<dbReference type="Pfam" id="PF05721">
    <property type="entry name" value="PhyH"/>
    <property type="match status" value="1"/>
</dbReference>
<dbReference type="GeneID" id="30964322"/>
<dbReference type="GO" id="GO:0051213">
    <property type="term" value="F:dioxygenase activity"/>
    <property type="evidence" value="ECO:0007669"/>
    <property type="project" value="UniProtKB-KW"/>
</dbReference>
<evidence type="ECO:0000313" key="10">
    <source>
        <dbReference type="EMBL" id="ODV59999.1"/>
    </source>
</evidence>
<comment type="subunit">
    <text evidence="3">Homodimer.</text>
</comment>
<dbReference type="RefSeq" id="XP_020046303.1">
    <property type="nucleotide sequence ID" value="XM_020190717.1"/>
</dbReference>
<dbReference type="FunCoup" id="A0A1D2VEG3">
    <property type="interactions" value="18"/>
</dbReference>
<accession>A0A1D2VEG3</accession>
<dbReference type="Gene3D" id="2.60.120.620">
    <property type="entry name" value="q2cbj1_9rhob like domain"/>
    <property type="match status" value="1"/>
</dbReference>
<evidence type="ECO:0000256" key="1">
    <source>
        <dbReference type="ARBA" id="ARBA00001962"/>
    </source>
</evidence>
<evidence type="ECO:0000256" key="3">
    <source>
        <dbReference type="ARBA" id="ARBA00011738"/>
    </source>
</evidence>
<organism evidence="10 11">
    <name type="scientific">Ascoidea rubescens DSM 1968</name>
    <dbReference type="NCBI Taxonomy" id="1344418"/>
    <lineage>
        <taxon>Eukaryota</taxon>
        <taxon>Fungi</taxon>
        <taxon>Dikarya</taxon>
        <taxon>Ascomycota</taxon>
        <taxon>Saccharomycotina</taxon>
        <taxon>Saccharomycetes</taxon>
        <taxon>Ascoideaceae</taxon>
        <taxon>Ascoidea</taxon>
    </lineage>
</organism>
<dbReference type="EMBL" id="KV454484">
    <property type="protein sequence ID" value="ODV59996.1"/>
    <property type="molecule type" value="Genomic_DNA"/>
</dbReference>
<keyword evidence="4" id="KW-0479">Metal-binding</keyword>
<evidence type="ECO:0000256" key="5">
    <source>
        <dbReference type="ARBA" id="ARBA00022964"/>
    </source>
</evidence>
<dbReference type="STRING" id="1344418.A0A1D2VEG3"/>
<comment type="similarity">
    <text evidence="2">Belongs to the PhyH family.</text>
</comment>
<dbReference type="OrthoDB" id="445007at2759"/>
<keyword evidence="5 10" id="KW-0223">Dioxygenase</keyword>
<dbReference type="EMBL" id="KV454504">
    <property type="protein sequence ID" value="ODV57841.1"/>
    <property type="molecule type" value="Genomic_DNA"/>
</dbReference>
<name>A0A1D2VEG3_9ASCO</name>
<dbReference type="GeneID" id="30964353"/>
<dbReference type="GO" id="GO:0046872">
    <property type="term" value="F:metal ion binding"/>
    <property type="evidence" value="ECO:0007669"/>
    <property type="project" value="UniProtKB-KW"/>
</dbReference>
<keyword evidence="11" id="KW-1185">Reference proteome</keyword>
<gene>
    <name evidence="8" type="ORF">ASCRUDRAFT_10720</name>
    <name evidence="10" type="ORF">ASCRUDRAFT_36398</name>
    <name evidence="9" type="ORF">ASCRUDRAFT_36855</name>
</gene>
<sequence length="357" mass="40486">MAAVAEREYISPSKLFSVPSNSVKKLKFYKNGNEILVEPPEVDERDVAIKCTLEDLTVSEPVTSEKIAEKLEMYGGCVVKNYLSKDTCDQILKDIAPRIKEDKDWDGHFFPPETKRVTGMCIKSKTCAESFMNHPLNVDVSNKFLGRENAFWIGDKIVTGYSSPQHNSCITFSIGPGAKNQVLHRDDMIHHQIKKSMDKYEYGSDSALGTVLCLSDKATKKNGTTRFIPGSHKWGHFARPRDEDCVHAEMEKGDCFFMLASCYHGGSANVTKDEYRILTILFMTLGVNRQEENIQVGTDLDYYRSLKFETLKTLGFIASNPFLGWSDLKQPYHMLDLDYIKNIQEPDDFYSNSFTVA</sequence>
<dbReference type="RefSeq" id="XP_020046306.1">
    <property type="nucleotide sequence ID" value="XM_020190686.1"/>
</dbReference>
<evidence type="ECO:0000256" key="7">
    <source>
        <dbReference type="ARBA" id="ARBA00023004"/>
    </source>
</evidence>
<dbReference type="AlphaFoldDB" id="A0A1D2VEG3"/>
<comment type="cofactor">
    <cofactor evidence="1">
        <name>Fe cation</name>
        <dbReference type="ChEBI" id="CHEBI:24875"/>
    </cofactor>
</comment>
<dbReference type="GeneID" id="30962307"/>
<dbReference type="RefSeq" id="XP_020044148.1">
    <property type="nucleotide sequence ID" value="XM_020188671.1"/>
</dbReference>
<dbReference type="PANTHER" id="PTHR20883">
    <property type="entry name" value="PHYTANOYL-COA DIOXYGENASE DOMAIN CONTAINING 1"/>
    <property type="match status" value="1"/>
</dbReference>
<reference evidence="10" key="1">
    <citation type="journal article" date="2016" name="Proc. Natl. Acad. Sci. U.S.A.">
        <title>Comparative genomics of biotechnologically important yeasts.</title>
        <authorList>
            <person name="Riley R."/>
            <person name="Haridas S."/>
            <person name="Wolfe K.H."/>
            <person name="Lopes M.R."/>
            <person name="Hittinger C.T."/>
            <person name="Goeker M."/>
            <person name="Salamov A.A."/>
            <person name="Wisecaver J.H."/>
            <person name="Long T.M."/>
            <person name="Calvey C.H."/>
            <person name="Aerts A.L."/>
            <person name="Barry K.W."/>
            <person name="Choi C."/>
            <person name="Clum A."/>
            <person name="Coughlan A.Y."/>
            <person name="Deshpande S."/>
            <person name="Douglass A.P."/>
            <person name="Hanson S.J."/>
            <person name="Klenk H.-P."/>
            <person name="LaButti K.M."/>
            <person name="Lapidus A."/>
            <person name="Lindquist E.A."/>
            <person name="Lipzen A.M."/>
            <person name="Meier-Kolthoff J.P."/>
            <person name="Ohm R.A."/>
            <person name="Otillar R.P."/>
            <person name="Pangilinan J.L."/>
            <person name="Peng Y."/>
            <person name="Rokas A."/>
            <person name="Rosa C.A."/>
            <person name="Scheuner C."/>
            <person name="Sibirny A.A."/>
            <person name="Slot J.C."/>
            <person name="Stielow J.B."/>
            <person name="Sun H."/>
            <person name="Kurtzman C.P."/>
            <person name="Blackwell M."/>
            <person name="Grigoriev I.V."/>
            <person name="Jeffries T.W."/>
        </authorList>
    </citation>
    <scope>NUCLEOTIDE SEQUENCE</scope>
    <source>
        <strain evidence="10">DSM 1968</strain>
    </source>
</reference>
<reference evidence="11" key="2">
    <citation type="submission" date="2016-05" db="EMBL/GenBank/DDBJ databases">
        <title>Comparative genomics of biotechnologically important yeasts.</title>
        <authorList>
            <consortium name="DOE Joint Genome Institute"/>
            <person name="Riley R."/>
            <person name="Haridas S."/>
            <person name="Wolfe K.H."/>
            <person name="Lopes M.R."/>
            <person name="Hittinger C.T."/>
            <person name="Goker M."/>
            <person name="Salamov A."/>
            <person name="Wisecaver J."/>
            <person name="Long T.M."/>
            <person name="Aerts A.L."/>
            <person name="Barry K."/>
            <person name="Choi C."/>
            <person name="Clum A."/>
            <person name="Coughlan A.Y."/>
            <person name="Deshpande S."/>
            <person name="Douglass A.P."/>
            <person name="Hanson S.J."/>
            <person name="Klenk H.-P."/>
            <person name="Labutti K."/>
            <person name="Lapidus A."/>
            <person name="Lindquist E."/>
            <person name="Lipzen A."/>
            <person name="Meier-Kolthoff J.P."/>
            <person name="Ohm R.A."/>
            <person name="Otillar R.P."/>
            <person name="Pangilinan J."/>
            <person name="Peng Y."/>
            <person name="Rokas A."/>
            <person name="Rosa C.A."/>
            <person name="Scheuner C."/>
            <person name="Sibirny A.A."/>
            <person name="Slot J.C."/>
            <person name="Stielow J.B."/>
            <person name="Sun H."/>
            <person name="Kurtzman C.P."/>
            <person name="Blackwell M."/>
            <person name="Grigoriev I.V."/>
            <person name="Jeffries T.W."/>
        </authorList>
    </citation>
    <scope>NUCLEOTIDE SEQUENCE [LARGE SCALE GENOMIC DNA]</scope>
    <source>
        <strain evidence="11">DSM 1968</strain>
    </source>
</reference>
<evidence type="ECO:0000256" key="4">
    <source>
        <dbReference type="ARBA" id="ARBA00022723"/>
    </source>
</evidence>
<keyword evidence="6" id="KW-0560">Oxidoreductase</keyword>
<proteinExistence type="inferred from homology"/>
<evidence type="ECO:0000313" key="8">
    <source>
        <dbReference type="EMBL" id="ODV57841.1"/>
    </source>
</evidence>
<evidence type="ECO:0000313" key="9">
    <source>
        <dbReference type="EMBL" id="ODV59996.1"/>
    </source>
</evidence>
<dbReference type="SUPFAM" id="SSF51197">
    <property type="entry name" value="Clavaminate synthase-like"/>
    <property type="match status" value="1"/>
</dbReference>